<dbReference type="SUPFAM" id="SSF51161">
    <property type="entry name" value="Trimeric LpxA-like enzymes"/>
    <property type="match status" value="1"/>
</dbReference>
<evidence type="ECO:0000313" key="3">
    <source>
        <dbReference type="Proteomes" id="UP000190130"/>
    </source>
</evidence>
<evidence type="ECO:0000313" key="2">
    <source>
        <dbReference type="EMBL" id="SKB32375.1"/>
    </source>
</evidence>
<sequence length="237" mass="25898">MPSDLEGLAAAEDRDWRPSPLQAWWAGLSAVPRGWLRRRLNPDNQTRLHLAHLVARRPGQFVLGPHTYGRPKIRFPESGARLAIGRYGSIADGVEILLGGNHRLDWATTYPFPAMPRLWPEAAGVTGYDTTRGDVVIGHDVWLGSQCMVMSGLRIGHGAVVAARAVVTRDVPPYAIVAGNPARIVRLRFDEATVAALLDSRWWELPREQLVPLLPLIMSDRVAEFAAAARSPAAGAA</sequence>
<dbReference type="Proteomes" id="UP000190130">
    <property type="component" value="Unassembled WGS sequence"/>
</dbReference>
<protein>
    <submittedName>
        <fullName evidence="2">Acetyltransferase (Isoleucine patch superfamily)</fullName>
    </submittedName>
</protein>
<dbReference type="InterPro" id="IPR011004">
    <property type="entry name" value="Trimer_LpxA-like_sf"/>
</dbReference>
<dbReference type="PANTHER" id="PTHR43300:SF11">
    <property type="entry name" value="ACETYLTRANSFERASE RV3034C-RELATED"/>
    <property type="match status" value="1"/>
</dbReference>
<evidence type="ECO:0000256" key="1">
    <source>
        <dbReference type="ARBA" id="ARBA00007274"/>
    </source>
</evidence>
<accession>A0A1T5ABU9</accession>
<dbReference type="OrthoDB" id="9815592at2"/>
<organism evidence="2 3">
    <name type="scientific">Bosea thiooxidans</name>
    <dbReference type="NCBI Taxonomy" id="53254"/>
    <lineage>
        <taxon>Bacteria</taxon>
        <taxon>Pseudomonadati</taxon>
        <taxon>Pseudomonadota</taxon>
        <taxon>Alphaproteobacteria</taxon>
        <taxon>Hyphomicrobiales</taxon>
        <taxon>Boseaceae</taxon>
        <taxon>Bosea</taxon>
    </lineage>
</organism>
<dbReference type="EMBL" id="FUYX01000001">
    <property type="protein sequence ID" value="SKB32375.1"/>
    <property type="molecule type" value="Genomic_DNA"/>
</dbReference>
<reference evidence="2 3" key="1">
    <citation type="submission" date="2017-02" db="EMBL/GenBank/DDBJ databases">
        <authorList>
            <person name="Peterson S.W."/>
        </authorList>
    </citation>
    <scope>NUCLEOTIDE SEQUENCE [LARGE SCALE GENOMIC DNA]</scope>
    <source>
        <strain evidence="2 3">DSM 9653</strain>
    </source>
</reference>
<dbReference type="Pfam" id="PF00132">
    <property type="entry name" value="Hexapep"/>
    <property type="match status" value="1"/>
</dbReference>
<dbReference type="GO" id="GO:0016740">
    <property type="term" value="F:transferase activity"/>
    <property type="evidence" value="ECO:0007669"/>
    <property type="project" value="UniProtKB-KW"/>
</dbReference>
<keyword evidence="2" id="KW-0808">Transferase</keyword>
<dbReference type="CDD" id="cd03349">
    <property type="entry name" value="LbH_XAT"/>
    <property type="match status" value="1"/>
</dbReference>
<dbReference type="AlphaFoldDB" id="A0A1T5ABU9"/>
<dbReference type="InterPro" id="IPR050179">
    <property type="entry name" value="Trans_hexapeptide_repeat"/>
</dbReference>
<name>A0A1T5ABU9_9HYPH</name>
<dbReference type="Gene3D" id="2.160.10.10">
    <property type="entry name" value="Hexapeptide repeat proteins"/>
    <property type="match status" value="1"/>
</dbReference>
<proteinExistence type="inferred from homology"/>
<dbReference type="PANTHER" id="PTHR43300">
    <property type="entry name" value="ACETYLTRANSFERASE"/>
    <property type="match status" value="1"/>
</dbReference>
<dbReference type="InterPro" id="IPR001451">
    <property type="entry name" value="Hexapep"/>
</dbReference>
<gene>
    <name evidence="2" type="ORF">SAMN05660750_00053</name>
</gene>
<dbReference type="RefSeq" id="WP_079590940.1">
    <property type="nucleotide sequence ID" value="NZ_FUYX01000001.1"/>
</dbReference>
<comment type="similarity">
    <text evidence="1">Belongs to the transferase hexapeptide repeat family.</text>
</comment>